<dbReference type="GO" id="GO:0004553">
    <property type="term" value="F:hydrolase activity, hydrolyzing O-glycosyl compounds"/>
    <property type="evidence" value="ECO:0007669"/>
    <property type="project" value="InterPro"/>
</dbReference>
<dbReference type="PANTHER" id="PTHR42812:SF12">
    <property type="entry name" value="BETA-XYLOSIDASE-RELATED"/>
    <property type="match status" value="1"/>
</dbReference>
<sequence>MADYADSFNNKISDDMKKKLTGNYHLLFLASMFAFAPVSCSAEKLPAYILGAEEQTGNDAGSNKSTAYFDFFTYKGNDAVYTNNPLTTPGAFYTNILPGFYSDPSICSNGKGDYFLVTSSFCYFPGVPIFHSTDLVNWKQLGHVLSRPSQLIKIDGKPIQDGIYAPAIEYNPYNETYYMITTNINAGNFYVTTRTPMDASSWSEPVYIDGLMGCIDPSFFFEGDKAYIVYNDGPDTEAYSGHRTIRLREFDVATGKVINPAGRGKILVDKGTVKPGNETPIWIEGPHLYKIEGTYYLMCAEGGTGPWHSEVVYRSDRPTEGFEPWDQNPILTQRRLDATQPDRLNPVTTTGHADMVQTVEGDWWAVFLGCRPIPGTSVNKRYENLGRETFLMPVKWTEDGWPYIQTGEFSAPIAPVQERPFATRGNDVTFGNFEKRADFATQTLGVEWMTLRAPATEYYSLTEKEGYLALKCAEVSSREKLTPAYIGRRMQHHAYTCETELTLNAKDEQDRAGLLLFQDDNHQYFLSVNKSGKKMRIALEKTNATKVNNTWANASVTTIGEQLVDDGGKPIGLKVESKGLTYEFYYKLSNGSWQKLCGDVDAYHLSVANCGGFTGATIGMYATRKL</sequence>
<evidence type="ECO:0000256" key="1">
    <source>
        <dbReference type="ARBA" id="ARBA00009865"/>
    </source>
</evidence>
<dbReference type="Pfam" id="PF17851">
    <property type="entry name" value="GH43_C2"/>
    <property type="match status" value="1"/>
</dbReference>
<feature type="active site" description="Proton donor" evidence="4">
    <location>
        <position position="284"/>
    </location>
</feature>
<dbReference type="SUPFAM" id="SSF75005">
    <property type="entry name" value="Arabinanase/levansucrase/invertase"/>
    <property type="match status" value="1"/>
</dbReference>
<dbReference type="Pfam" id="PF04616">
    <property type="entry name" value="Glyco_hydro_43"/>
    <property type="match status" value="1"/>
</dbReference>
<gene>
    <name evidence="7" type="ORF">JCM10512_86</name>
</gene>
<feature type="domain" description="Beta-xylosidase C-terminal Concanavalin A-like" evidence="6">
    <location>
        <begin position="436"/>
        <end position="624"/>
    </location>
</feature>
<dbReference type="STRING" id="1445607.JCM10512_86"/>
<dbReference type="AlphaFoldDB" id="W4UN37"/>
<organism evidence="7 8">
    <name type="scientific">Bacteroides reticulotermitis JCM 10512</name>
    <dbReference type="NCBI Taxonomy" id="1445607"/>
    <lineage>
        <taxon>Bacteria</taxon>
        <taxon>Pseudomonadati</taxon>
        <taxon>Bacteroidota</taxon>
        <taxon>Bacteroidia</taxon>
        <taxon>Bacteroidales</taxon>
        <taxon>Bacteroidaceae</taxon>
        <taxon>Bacteroides</taxon>
    </lineage>
</organism>
<reference evidence="7 8" key="1">
    <citation type="journal article" date="2014" name="Genome Announc.">
        <title>Draft Genome Sequence of Bacteroides reticulotermitis Strain JCM 10512T, Isolated from the Gut of a Termite.</title>
        <authorList>
            <person name="Yuki M."/>
            <person name="Oshima K."/>
            <person name="Suda W."/>
            <person name="Sakamoto M."/>
            <person name="Iida T."/>
            <person name="Hattori M."/>
            <person name="Ohkuma M."/>
        </authorList>
    </citation>
    <scope>NUCLEOTIDE SEQUENCE [LARGE SCALE GENOMIC DNA]</scope>
    <source>
        <strain evidence="7 8">JCM 10512</strain>
    </source>
</reference>
<dbReference type="EMBL" id="BAIV01000001">
    <property type="protein sequence ID" value="GAE81919.1"/>
    <property type="molecule type" value="Genomic_DNA"/>
</dbReference>
<dbReference type="Gene3D" id="2.60.120.200">
    <property type="match status" value="1"/>
</dbReference>
<dbReference type="SUPFAM" id="SSF49899">
    <property type="entry name" value="Concanavalin A-like lectins/glucanases"/>
    <property type="match status" value="1"/>
</dbReference>
<evidence type="ECO:0000256" key="4">
    <source>
        <dbReference type="PIRSR" id="PIRSR606710-1"/>
    </source>
</evidence>
<evidence type="ECO:0000256" key="3">
    <source>
        <dbReference type="ARBA" id="ARBA00023295"/>
    </source>
</evidence>
<name>W4UN37_9BACE</name>
<feature type="active site" description="Proton acceptor" evidence="4">
    <location>
        <position position="103"/>
    </location>
</feature>
<evidence type="ECO:0000256" key="2">
    <source>
        <dbReference type="ARBA" id="ARBA00022801"/>
    </source>
</evidence>
<evidence type="ECO:0000313" key="7">
    <source>
        <dbReference type="EMBL" id="GAE81919.1"/>
    </source>
</evidence>
<dbReference type="CDD" id="cd18617">
    <property type="entry name" value="GH43_XynB-like"/>
    <property type="match status" value="1"/>
</dbReference>
<proteinExistence type="inferred from homology"/>
<comment type="similarity">
    <text evidence="1">Belongs to the glycosyl hydrolase 43 family.</text>
</comment>
<feature type="site" description="Important for catalytic activity, responsible for pKa modulation of the active site Glu and correct orientation of both the proton donor and substrate" evidence="5">
    <location>
        <position position="216"/>
    </location>
</feature>
<accession>W4UN37</accession>
<comment type="caution">
    <text evidence="7">The sequence shown here is derived from an EMBL/GenBank/DDBJ whole genome shotgun (WGS) entry which is preliminary data.</text>
</comment>
<dbReference type="InterPro" id="IPR051795">
    <property type="entry name" value="Glycosyl_Hydrlase_43"/>
</dbReference>
<keyword evidence="3" id="KW-0326">Glycosidase</keyword>
<evidence type="ECO:0000259" key="6">
    <source>
        <dbReference type="Pfam" id="PF17851"/>
    </source>
</evidence>
<evidence type="ECO:0000313" key="8">
    <source>
        <dbReference type="Proteomes" id="UP000019131"/>
    </source>
</evidence>
<dbReference type="InterPro" id="IPR023296">
    <property type="entry name" value="Glyco_hydro_beta-prop_sf"/>
</dbReference>
<protein>
    <submittedName>
        <fullName evidence="7">Beta-xylosidase</fullName>
    </submittedName>
</protein>
<keyword evidence="8" id="KW-1185">Reference proteome</keyword>
<dbReference type="PANTHER" id="PTHR42812">
    <property type="entry name" value="BETA-XYLOSIDASE"/>
    <property type="match status" value="1"/>
</dbReference>
<dbReference type="InterPro" id="IPR013320">
    <property type="entry name" value="ConA-like_dom_sf"/>
</dbReference>
<evidence type="ECO:0000256" key="5">
    <source>
        <dbReference type="PIRSR" id="PIRSR606710-2"/>
    </source>
</evidence>
<dbReference type="InterPro" id="IPR006710">
    <property type="entry name" value="Glyco_hydro_43"/>
</dbReference>
<keyword evidence="2" id="KW-0378">Hydrolase</keyword>
<dbReference type="Proteomes" id="UP000019131">
    <property type="component" value="Unassembled WGS sequence"/>
</dbReference>
<dbReference type="InterPro" id="IPR041542">
    <property type="entry name" value="GH43_C2"/>
</dbReference>
<dbReference type="Gene3D" id="2.115.10.20">
    <property type="entry name" value="Glycosyl hydrolase domain, family 43"/>
    <property type="match status" value="1"/>
</dbReference>
<dbReference type="GO" id="GO:0005975">
    <property type="term" value="P:carbohydrate metabolic process"/>
    <property type="evidence" value="ECO:0007669"/>
    <property type="project" value="InterPro"/>
</dbReference>